<dbReference type="EMBL" id="JACAGB010000001">
    <property type="protein sequence ID" value="KAF6392602.1"/>
    <property type="molecule type" value="Genomic_DNA"/>
</dbReference>
<gene>
    <name evidence="1" type="ORF">mPipKuh1_007791</name>
</gene>
<keyword evidence="2" id="KW-1185">Reference proteome</keyword>
<evidence type="ECO:0000313" key="1">
    <source>
        <dbReference type="EMBL" id="KAF6392602.1"/>
    </source>
</evidence>
<comment type="caution">
    <text evidence="1">The sequence shown here is derived from an EMBL/GenBank/DDBJ whole genome shotgun (WGS) entry which is preliminary data.</text>
</comment>
<dbReference type="AlphaFoldDB" id="A0A7J8B1S9"/>
<sequence length="201" mass="22355">MADMATHLCLSLTNQFSLRTWLSEGIPISPAVAAEPRPQCQPPLPRGPPHSWCLLQLCVPYLTTPSSLFLQRSLHLCVLYSYILCNVFGWKNKKQNDGQDNATVNIQGLTQENGEKGEFDKMANAKIFLSDCLACDRGGRSFSTEPQGLLPCSEPLLWFSELSAPSVGSLPLRGTVITTWVQMEYCISRGLPHCMHPFTRQ</sequence>
<accession>A0A7J8B1S9</accession>
<organism evidence="1 2">
    <name type="scientific">Pipistrellus kuhlii</name>
    <name type="common">Kuhl's pipistrelle</name>
    <dbReference type="NCBI Taxonomy" id="59472"/>
    <lineage>
        <taxon>Eukaryota</taxon>
        <taxon>Metazoa</taxon>
        <taxon>Chordata</taxon>
        <taxon>Craniata</taxon>
        <taxon>Vertebrata</taxon>
        <taxon>Euteleostomi</taxon>
        <taxon>Mammalia</taxon>
        <taxon>Eutheria</taxon>
        <taxon>Laurasiatheria</taxon>
        <taxon>Chiroptera</taxon>
        <taxon>Yangochiroptera</taxon>
        <taxon>Vespertilionidae</taxon>
        <taxon>Pipistrellus</taxon>
    </lineage>
</organism>
<protein>
    <submittedName>
        <fullName evidence="1">Uncharacterized protein</fullName>
    </submittedName>
</protein>
<dbReference type="Proteomes" id="UP000558488">
    <property type="component" value="Unassembled WGS sequence"/>
</dbReference>
<proteinExistence type="predicted"/>
<evidence type="ECO:0000313" key="2">
    <source>
        <dbReference type="Proteomes" id="UP000558488"/>
    </source>
</evidence>
<reference evidence="1 2" key="1">
    <citation type="journal article" date="2020" name="Nature">
        <title>Six reference-quality genomes reveal evolution of bat adaptations.</title>
        <authorList>
            <person name="Jebb D."/>
            <person name="Huang Z."/>
            <person name="Pippel M."/>
            <person name="Hughes G.M."/>
            <person name="Lavrichenko K."/>
            <person name="Devanna P."/>
            <person name="Winkler S."/>
            <person name="Jermiin L.S."/>
            <person name="Skirmuntt E.C."/>
            <person name="Katzourakis A."/>
            <person name="Burkitt-Gray L."/>
            <person name="Ray D.A."/>
            <person name="Sullivan K.A.M."/>
            <person name="Roscito J.G."/>
            <person name="Kirilenko B.M."/>
            <person name="Davalos L.M."/>
            <person name="Corthals A.P."/>
            <person name="Power M.L."/>
            <person name="Jones G."/>
            <person name="Ransome R.D."/>
            <person name="Dechmann D.K.N."/>
            <person name="Locatelli A.G."/>
            <person name="Puechmaille S.J."/>
            <person name="Fedrigo O."/>
            <person name="Jarvis E.D."/>
            <person name="Hiller M."/>
            <person name="Vernes S.C."/>
            <person name="Myers E.W."/>
            <person name="Teeling E.C."/>
        </authorList>
    </citation>
    <scope>NUCLEOTIDE SEQUENCE [LARGE SCALE GENOMIC DNA]</scope>
    <source>
        <strain evidence="1">MPipKuh1</strain>
        <tissue evidence="1">Flight muscle</tissue>
    </source>
</reference>
<name>A0A7J8B1S9_PIPKU</name>